<keyword evidence="10" id="KW-1185">Reference proteome</keyword>
<accession>A0A0L0WE84</accession>
<feature type="transmembrane region" description="Helical" evidence="8">
    <location>
        <begin position="113"/>
        <end position="133"/>
    </location>
</feature>
<keyword evidence="4" id="KW-0309">Germination</keyword>
<gene>
    <name evidence="9" type="primary">gerAB</name>
    <name evidence="9" type="ORF">CLPU_2c02310</name>
</gene>
<protein>
    <submittedName>
        <fullName evidence="9">Spore germination protein A2</fullName>
    </submittedName>
</protein>
<reference evidence="10" key="1">
    <citation type="submission" date="2015-07" db="EMBL/GenBank/DDBJ databases">
        <title>Draft genome sequence of the purine-degrading Gottschalkia purinilyticum DSM 1384 (formerly Clostridium purinilyticum).</title>
        <authorList>
            <person name="Poehlein A."/>
            <person name="Schiel-Bengelsdorf B."/>
            <person name="Bengelsdorf F.R."/>
            <person name="Daniel R."/>
            <person name="Duerre P."/>
        </authorList>
    </citation>
    <scope>NUCLEOTIDE SEQUENCE [LARGE SCALE GENOMIC DNA]</scope>
    <source>
        <strain evidence="10">DSM 1384</strain>
    </source>
</reference>
<keyword evidence="6 8" id="KW-1133">Transmembrane helix</keyword>
<proteinExistence type="inferred from homology"/>
<feature type="transmembrane region" description="Helical" evidence="8">
    <location>
        <begin position="145"/>
        <end position="168"/>
    </location>
</feature>
<evidence type="ECO:0000256" key="7">
    <source>
        <dbReference type="ARBA" id="ARBA00023136"/>
    </source>
</evidence>
<dbReference type="STRING" id="1503.CLPU_2c02310"/>
<dbReference type="RefSeq" id="WP_050354159.1">
    <property type="nucleotide sequence ID" value="NZ_LGSS01000002.1"/>
</dbReference>
<comment type="subcellular location">
    <subcellularLocation>
        <location evidence="1">Membrane</location>
        <topology evidence="1">Multi-pass membrane protein</topology>
    </subcellularLocation>
</comment>
<evidence type="ECO:0000256" key="2">
    <source>
        <dbReference type="ARBA" id="ARBA00007998"/>
    </source>
</evidence>
<evidence type="ECO:0000256" key="6">
    <source>
        <dbReference type="ARBA" id="ARBA00022989"/>
    </source>
</evidence>
<evidence type="ECO:0000256" key="1">
    <source>
        <dbReference type="ARBA" id="ARBA00004141"/>
    </source>
</evidence>
<dbReference type="AlphaFoldDB" id="A0A0L0WE84"/>
<feature type="transmembrane region" description="Helical" evidence="8">
    <location>
        <begin position="83"/>
        <end position="107"/>
    </location>
</feature>
<evidence type="ECO:0000313" key="9">
    <source>
        <dbReference type="EMBL" id="KNF09779.1"/>
    </source>
</evidence>
<dbReference type="PANTHER" id="PTHR34975">
    <property type="entry name" value="SPORE GERMINATION PROTEIN A2"/>
    <property type="match status" value="1"/>
</dbReference>
<evidence type="ECO:0000256" key="4">
    <source>
        <dbReference type="ARBA" id="ARBA00022544"/>
    </source>
</evidence>
<dbReference type="Gene3D" id="1.20.1740.10">
    <property type="entry name" value="Amino acid/polyamine transporter I"/>
    <property type="match status" value="1"/>
</dbReference>
<keyword evidence="7 8" id="KW-0472">Membrane</keyword>
<feature type="transmembrane region" description="Helical" evidence="8">
    <location>
        <begin position="188"/>
        <end position="208"/>
    </location>
</feature>
<keyword evidence="3" id="KW-0813">Transport</keyword>
<dbReference type="Pfam" id="PF03845">
    <property type="entry name" value="Spore_permease"/>
    <property type="match status" value="1"/>
</dbReference>
<feature type="transmembrane region" description="Helical" evidence="8">
    <location>
        <begin position="309"/>
        <end position="328"/>
    </location>
</feature>
<dbReference type="GO" id="GO:0009847">
    <property type="term" value="P:spore germination"/>
    <property type="evidence" value="ECO:0007669"/>
    <property type="project" value="InterPro"/>
</dbReference>
<dbReference type="PANTHER" id="PTHR34975:SF2">
    <property type="entry name" value="SPORE GERMINATION PROTEIN A2"/>
    <property type="match status" value="1"/>
</dbReference>
<feature type="transmembrane region" description="Helical" evidence="8">
    <location>
        <begin position="220"/>
        <end position="238"/>
    </location>
</feature>
<feature type="transmembrane region" description="Helical" evidence="8">
    <location>
        <begin position="340"/>
        <end position="359"/>
    </location>
</feature>
<feature type="transmembrane region" description="Helical" evidence="8">
    <location>
        <begin position="273"/>
        <end position="297"/>
    </location>
</feature>
<feature type="transmembrane region" description="Helical" evidence="8">
    <location>
        <begin position="12"/>
        <end position="35"/>
    </location>
</feature>
<evidence type="ECO:0000256" key="3">
    <source>
        <dbReference type="ARBA" id="ARBA00022448"/>
    </source>
</evidence>
<organism evidence="9 10">
    <name type="scientific">Gottschalkia purinilytica</name>
    <name type="common">Clostridium purinilyticum</name>
    <dbReference type="NCBI Taxonomy" id="1503"/>
    <lineage>
        <taxon>Bacteria</taxon>
        <taxon>Bacillati</taxon>
        <taxon>Bacillota</taxon>
        <taxon>Tissierellia</taxon>
        <taxon>Tissierellales</taxon>
        <taxon>Gottschalkiaceae</taxon>
        <taxon>Gottschalkia</taxon>
    </lineage>
</organism>
<name>A0A0L0WE84_GOTPU</name>
<evidence type="ECO:0000256" key="8">
    <source>
        <dbReference type="SAM" id="Phobius"/>
    </source>
</evidence>
<sequence>MMDRNNNINKTQNLLLLVNTVIGVGVLNLPSVLAAEVGSSGWISLIIAGIILMILVVIMTKVAARYERKTLVEFGKDLLPTPIANLISFIFFLHILSAGALVLRIFMEVIRVYLLNATPIQVIGITIVIVCAHSVRSGIESMARIFTLVTPVIFVPVIFVILVVAVDINFSNYFPLFDVSIKDIISSISKILLSISGFEMIYIFTPFIKDDKKDLLKYNLWAVVIVIAFNLVIYLLTLGKYGKELLESQIWPFMSLMRSVKIPSAFIENIDGIMITIWILIMFTTLSAILFTSSLTISRLFKAKSEKPFVIPIMLLIYFLSTVPQNISEVYEYTDLYTGTLDRITIFVIPIVFILVMWFKKKWRTQYDK</sequence>
<feature type="transmembrane region" description="Helical" evidence="8">
    <location>
        <begin position="41"/>
        <end position="62"/>
    </location>
</feature>
<dbReference type="GO" id="GO:0016020">
    <property type="term" value="C:membrane"/>
    <property type="evidence" value="ECO:0007669"/>
    <property type="project" value="UniProtKB-SubCell"/>
</dbReference>
<comment type="similarity">
    <text evidence="2">Belongs to the amino acid-polyamine-organocation (APC) superfamily. Spore germination protein (SGP) (TC 2.A.3.9) family.</text>
</comment>
<dbReference type="InterPro" id="IPR004761">
    <property type="entry name" value="Spore_GerAB"/>
</dbReference>
<dbReference type="Proteomes" id="UP000037267">
    <property type="component" value="Unassembled WGS sequence"/>
</dbReference>
<evidence type="ECO:0000256" key="5">
    <source>
        <dbReference type="ARBA" id="ARBA00022692"/>
    </source>
</evidence>
<dbReference type="EMBL" id="LGSS01000002">
    <property type="protein sequence ID" value="KNF09779.1"/>
    <property type="molecule type" value="Genomic_DNA"/>
</dbReference>
<dbReference type="OrthoDB" id="2716906at2"/>
<comment type="caution">
    <text evidence="9">The sequence shown here is derived from an EMBL/GenBank/DDBJ whole genome shotgun (WGS) entry which is preliminary data.</text>
</comment>
<dbReference type="NCBIfam" id="TIGR00912">
    <property type="entry name" value="2A0309"/>
    <property type="match status" value="1"/>
</dbReference>
<keyword evidence="5 8" id="KW-0812">Transmembrane</keyword>
<evidence type="ECO:0000313" key="10">
    <source>
        <dbReference type="Proteomes" id="UP000037267"/>
    </source>
</evidence>